<dbReference type="InterPro" id="IPR007267">
    <property type="entry name" value="GtrA_DPMS_TM"/>
</dbReference>
<feature type="transmembrane region" description="Helical" evidence="6">
    <location>
        <begin position="12"/>
        <end position="37"/>
    </location>
</feature>
<dbReference type="PROSITE" id="PS51257">
    <property type="entry name" value="PROKAR_LIPOPROTEIN"/>
    <property type="match status" value="1"/>
</dbReference>
<gene>
    <name evidence="8" type="ORF">GCM10011389_16860</name>
</gene>
<dbReference type="Proteomes" id="UP000642571">
    <property type="component" value="Unassembled WGS sequence"/>
</dbReference>
<keyword evidence="4 6" id="KW-1133">Transmembrane helix</keyword>
<evidence type="ECO:0000256" key="6">
    <source>
        <dbReference type="SAM" id="Phobius"/>
    </source>
</evidence>
<organism evidence="8 9">
    <name type="scientific">Pontibacillus salipaludis</name>
    <dbReference type="NCBI Taxonomy" id="1697394"/>
    <lineage>
        <taxon>Bacteria</taxon>
        <taxon>Bacillati</taxon>
        <taxon>Bacillota</taxon>
        <taxon>Bacilli</taxon>
        <taxon>Bacillales</taxon>
        <taxon>Bacillaceae</taxon>
        <taxon>Pontibacillus</taxon>
    </lineage>
</organism>
<keyword evidence="5 6" id="KW-0472">Membrane</keyword>
<dbReference type="InterPro" id="IPR051401">
    <property type="entry name" value="GtrA_CellWall_Glycosyl"/>
</dbReference>
<comment type="caution">
    <text evidence="8">The sequence shown here is derived from an EMBL/GenBank/DDBJ whole genome shotgun (WGS) entry which is preliminary data.</text>
</comment>
<feature type="transmembrane region" description="Helical" evidence="6">
    <location>
        <begin position="74"/>
        <end position="92"/>
    </location>
</feature>
<dbReference type="PANTHER" id="PTHR38459">
    <property type="entry name" value="PROPHAGE BACTOPRENOL-LINKED GLUCOSE TRANSLOCASE HOMOLOG"/>
    <property type="match status" value="1"/>
</dbReference>
<reference evidence="9" key="1">
    <citation type="journal article" date="2019" name="Int. J. Syst. Evol. Microbiol.">
        <title>The Global Catalogue of Microorganisms (GCM) 10K type strain sequencing project: providing services to taxonomists for standard genome sequencing and annotation.</title>
        <authorList>
            <consortium name="The Broad Institute Genomics Platform"/>
            <consortium name="The Broad Institute Genome Sequencing Center for Infectious Disease"/>
            <person name="Wu L."/>
            <person name="Ma J."/>
        </authorList>
    </citation>
    <scope>NUCLEOTIDE SEQUENCE [LARGE SCALE GENOMIC DNA]</scope>
    <source>
        <strain evidence="9">CGMCC 1.15353</strain>
    </source>
</reference>
<evidence type="ECO:0000313" key="8">
    <source>
        <dbReference type="EMBL" id="GGD09959.1"/>
    </source>
</evidence>
<dbReference type="PANTHER" id="PTHR38459:SF1">
    <property type="entry name" value="PROPHAGE BACTOPRENOL-LINKED GLUCOSE TRANSLOCASE HOMOLOG"/>
    <property type="match status" value="1"/>
</dbReference>
<sequence length="143" mass="16392">MKRIVSLIDVSVIKFIVVGVINTLVGTLIMFSCYNIIGLNYWISTSANYIVGSVLSYFLNKYWTFQHKEKSIKIILKFVVNIIICYFLAYSLAKYLVNLVLSQFNNNIQDNVSMIIGLILFTVLNYSGQKYFAFKKNEGTEVV</sequence>
<evidence type="ECO:0000256" key="5">
    <source>
        <dbReference type="ARBA" id="ARBA00023136"/>
    </source>
</evidence>
<dbReference type="EMBL" id="BMIN01000006">
    <property type="protein sequence ID" value="GGD09959.1"/>
    <property type="molecule type" value="Genomic_DNA"/>
</dbReference>
<name>A0ABQ1Q2F6_9BACI</name>
<evidence type="ECO:0000256" key="1">
    <source>
        <dbReference type="ARBA" id="ARBA00004141"/>
    </source>
</evidence>
<evidence type="ECO:0000259" key="7">
    <source>
        <dbReference type="Pfam" id="PF04138"/>
    </source>
</evidence>
<evidence type="ECO:0000313" key="9">
    <source>
        <dbReference type="Proteomes" id="UP000642571"/>
    </source>
</evidence>
<dbReference type="Pfam" id="PF04138">
    <property type="entry name" value="GtrA_DPMS_TM"/>
    <property type="match status" value="1"/>
</dbReference>
<evidence type="ECO:0000256" key="2">
    <source>
        <dbReference type="ARBA" id="ARBA00009399"/>
    </source>
</evidence>
<evidence type="ECO:0000256" key="4">
    <source>
        <dbReference type="ARBA" id="ARBA00022989"/>
    </source>
</evidence>
<keyword evidence="3 6" id="KW-0812">Transmembrane</keyword>
<evidence type="ECO:0000256" key="3">
    <source>
        <dbReference type="ARBA" id="ARBA00022692"/>
    </source>
</evidence>
<feature type="transmembrane region" description="Helical" evidence="6">
    <location>
        <begin position="112"/>
        <end position="128"/>
    </location>
</feature>
<feature type="domain" description="GtrA/DPMS transmembrane" evidence="7">
    <location>
        <begin position="14"/>
        <end position="134"/>
    </location>
</feature>
<comment type="subcellular location">
    <subcellularLocation>
        <location evidence="1">Membrane</location>
        <topology evidence="1">Multi-pass membrane protein</topology>
    </subcellularLocation>
</comment>
<keyword evidence="9" id="KW-1185">Reference proteome</keyword>
<feature type="transmembrane region" description="Helical" evidence="6">
    <location>
        <begin position="43"/>
        <end position="62"/>
    </location>
</feature>
<protein>
    <submittedName>
        <fullName evidence="8">GtrA-like protein</fullName>
    </submittedName>
</protein>
<comment type="similarity">
    <text evidence="2">Belongs to the GtrA family.</text>
</comment>
<proteinExistence type="inferred from homology"/>
<dbReference type="RefSeq" id="WP_188652744.1">
    <property type="nucleotide sequence ID" value="NZ_BMIN01000006.1"/>
</dbReference>
<accession>A0ABQ1Q2F6</accession>